<evidence type="ECO:0000313" key="2">
    <source>
        <dbReference type="Proteomes" id="UP000034956"/>
    </source>
</evidence>
<dbReference type="Proteomes" id="UP000034956">
    <property type="component" value="Unassembled WGS sequence"/>
</dbReference>
<organism evidence="1 2">
    <name type="scientific">Candidatus Jorgensenbacteria bacterium GW2011_GWA1_48_11</name>
    <dbReference type="NCBI Taxonomy" id="1618660"/>
    <lineage>
        <taxon>Bacteria</taxon>
        <taxon>Candidatus Joergenseniibacteriota</taxon>
    </lineage>
</organism>
<name>A0A0G1UBD8_9BACT</name>
<gene>
    <name evidence="1" type="ORF">UY23_C0001G0040</name>
</gene>
<accession>A0A0G1UBD8</accession>
<proteinExistence type="predicted"/>
<dbReference type="EMBL" id="LCPF01000001">
    <property type="protein sequence ID" value="KKU91434.1"/>
    <property type="molecule type" value="Genomic_DNA"/>
</dbReference>
<reference evidence="1 2" key="1">
    <citation type="journal article" date="2015" name="Nature">
        <title>rRNA introns, odd ribosomes, and small enigmatic genomes across a large radiation of phyla.</title>
        <authorList>
            <person name="Brown C.T."/>
            <person name="Hug L.A."/>
            <person name="Thomas B.C."/>
            <person name="Sharon I."/>
            <person name="Castelle C.J."/>
            <person name="Singh A."/>
            <person name="Wilkins M.J."/>
            <person name="Williams K.H."/>
            <person name="Banfield J.F."/>
        </authorList>
    </citation>
    <scope>NUCLEOTIDE SEQUENCE [LARGE SCALE GENOMIC DNA]</scope>
</reference>
<evidence type="ECO:0000313" key="1">
    <source>
        <dbReference type="EMBL" id="KKU91434.1"/>
    </source>
</evidence>
<sequence>MSSIKFWFRERGKWILFWLFLIVLVSMSFGLGYLAGRQDNPAPIVIEKNSQ</sequence>
<dbReference type="AlphaFoldDB" id="A0A0G1UBD8"/>
<protein>
    <submittedName>
        <fullName evidence="1">Uncharacterized protein</fullName>
    </submittedName>
</protein>
<comment type="caution">
    <text evidence="1">The sequence shown here is derived from an EMBL/GenBank/DDBJ whole genome shotgun (WGS) entry which is preliminary data.</text>
</comment>